<keyword evidence="6" id="KW-1185">Reference proteome</keyword>
<evidence type="ECO:0000313" key="6">
    <source>
        <dbReference type="Proteomes" id="UP001500567"/>
    </source>
</evidence>
<sequence>MSRAPSVAPPLTPILTARLLLRPYELTDEAPFFTLLAQNRPRLSPTFPARVAAVQTPADARRVLAAFQQDWRTGRLYVLGIWHRDTSLYLGDISLRPAWSRPVSAEIGYYLAAEAEGQGYAREALTAAAAFGFTAPLQARQLTIRCRPNNPRSIAVAAAVGFRSVPDRRRWLLRGAADILCYQLDRPA</sequence>
<evidence type="ECO:0000256" key="2">
    <source>
        <dbReference type="ARBA" id="ARBA00023315"/>
    </source>
</evidence>
<comment type="caution">
    <text evidence="5">The sequence shown here is derived from an EMBL/GenBank/DDBJ whole genome shotgun (WGS) entry which is preliminary data.</text>
</comment>
<dbReference type="PROSITE" id="PS51186">
    <property type="entry name" value="GNAT"/>
    <property type="match status" value="1"/>
</dbReference>
<accession>A0ABP7SH91</accession>
<reference evidence="6" key="1">
    <citation type="journal article" date="2019" name="Int. J. Syst. Evol. Microbiol.">
        <title>The Global Catalogue of Microorganisms (GCM) 10K type strain sequencing project: providing services to taxonomists for standard genome sequencing and annotation.</title>
        <authorList>
            <consortium name="The Broad Institute Genomics Platform"/>
            <consortium name="The Broad Institute Genome Sequencing Center for Infectious Disease"/>
            <person name="Wu L."/>
            <person name="Ma J."/>
        </authorList>
    </citation>
    <scope>NUCLEOTIDE SEQUENCE [LARGE SCALE GENOMIC DNA]</scope>
    <source>
        <strain evidence="6">JCM 17224</strain>
    </source>
</reference>
<keyword evidence="1" id="KW-0808">Transferase</keyword>
<dbReference type="SUPFAM" id="SSF55729">
    <property type="entry name" value="Acyl-CoA N-acyltransferases (Nat)"/>
    <property type="match status" value="1"/>
</dbReference>
<dbReference type="InterPro" id="IPR000182">
    <property type="entry name" value="GNAT_dom"/>
</dbReference>
<evidence type="ECO:0000313" key="5">
    <source>
        <dbReference type="EMBL" id="GAA4011679.1"/>
    </source>
</evidence>
<evidence type="ECO:0000256" key="1">
    <source>
        <dbReference type="ARBA" id="ARBA00022679"/>
    </source>
</evidence>
<dbReference type="PANTHER" id="PTHR43792:SF8">
    <property type="entry name" value="[RIBOSOMAL PROTEIN US5]-ALANINE N-ACETYLTRANSFERASE"/>
    <property type="match status" value="1"/>
</dbReference>
<proteinExistence type="inferred from homology"/>
<name>A0ABP7SH91_9BACT</name>
<protein>
    <recommendedName>
        <fullName evidence="4">N-acetyltransferase domain-containing protein</fullName>
    </recommendedName>
</protein>
<keyword evidence="2" id="KW-0012">Acyltransferase</keyword>
<organism evidence="5 6">
    <name type="scientific">Hymenobacter fastidiosus</name>
    <dbReference type="NCBI Taxonomy" id="486264"/>
    <lineage>
        <taxon>Bacteria</taxon>
        <taxon>Pseudomonadati</taxon>
        <taxon>Bacteroidota</taxon>
        <taxon>Cytophagia</taxon>
        <taxon>Cytophagales</taxon>
        <taxon>Hymenobacteraceae</taxon>
        <taxon>Hymenobacter</taxon>
    </lineage>
</organism>
<dbReference type="InterPro" id="IPR051531">
    <property type="entry name" value="N-acetyltransferase"/>
</dbReference>
<gene>
    <name evidence="5" type="ORF">GCM10022408_25180</name>
</gene>
<dbReference type="RefSeq" id="WP_345073453.1">
    <property type="nucleotide sequence ID" value="NZ_BAABDJ010000029.1"/>
</dbReference>
<dbReference type="InterPro" id="IPR016181">
    <property type="entry name" value="Acyl_CoA_acyltransferase"/>
</dbReference>
<evidence type="ECO:0000259" key="4">
    <source>
        <dbReference type="PROSITE" id="PS51186"/>
    </source>
</evidence>
<dbReference type="Pfam" id="PF13302">
    <property type="entry name" value="Acetyltransf_3"/>
    <property type="match status" value="1"/>
</dbReference>
<evidence type="ECO:0000256" key="3">
    <source>
        <dbReference type="ARBA" id="ARBA00038502"/>
    </source>
</evidence>
<dbReference type="PANTHER" id="PTHR43792">
    <property type="entry name" value="GNAT FAMILY, PUTATIVE (AFU_ORTHOLOGUE AFUA_3G00765)-RELATED-RELATED"/>
    <property type="match status" value="1"/>
</dbReference>
<comment type="similarity">
    <text evidence="3">Belongs to the acetyltransferase family. RimJ subfamily.</text>
</comment>
<dbReference type="Gene3D" id="3.40.630.30">
    <property type="match status" value="1"/>
</dbReference>
<dbReference type="Proteomes" id="UP001500567">
    <property type="component" value="Unassembled WGS sequence"/>
</dbReference>
<dbReference type="EMBL" id="BAABDJ010000029">
    <property type="protein sequence ID" value="GAA4011679.1"/>
    <property type="molecule type" value="Genomic_DNA"/>
</dbReference>
<feature type="domain" description="N-acetyltransferase" evidence="4">
    <location>
        <begin position="19"/>
        <end position="185"/>
    </location>
</feature>